<dbReference type="InterPro" id="IPR005025">
    <property type="entry name" value="FMN_Rdtase-like_dom"/>
</dbReference>
<organism evidence="6 7">
    <name type="scientific">Acidovorax delafieldii</name>
    <name type="common">Pseudomonas delafieldii</name>
    <dbReference type="NCBI Taxonomy" id="47920"/>
    <lineage>
        <taxon>Bacteria</taxon>
        <taxon>Pseudomonadati</taxon>
        <taxon>Pseudomonadota</taxon>
        <taxon>Betaproteobacteria</taxon>
        <taxon>Burkholderiales</taxon>
        <taxon>Comamonadaceae</taxon>
        <taxon>Acidovorax</taxon>
    </lineage>
</organism>
<sequence length="199" mass="21147">MQHIAIVYHSAHGHTAHIAHHVLEGARSVPGVLAELVRAEDLAQAPDRLLSYDGVILGSPTYLGGVSGPFKTFMDATGRLWKTQQLKNKLAAGFTVSSLPAGDKQSTLMSMWVFAMQHGMVWVGNPILPEQHAGVPYDEAANRLGSWSGLMAQAGHGAAADAFVPGDTKTARMFGQHFAETLQRLSGVGARQPGEEVAA</sequence>
<protein>
    <recommendedName>
        <fullName evidence="4">Flavoprotein WrbA</fullName>
    </recommendedName>
</protein>
<dbReference type="PANTHER" id="PTHR30546">
    <property type="entry name" value="FLAVODOXIN-RELATED PROTEIN WRBA-RELATED"/>
    <property type="match status" value="1"/>
</dbReference>
<dbReference type="GO" id="GO:0003955">
    <property type="term" value="F:NAD(P)H dehydrogenase (quinone) activity"/>
    <property type="evidence" value="ECO:0007669"/>
    <property type="project" value="TreeGrafter"/>
</dbReference>
<comment type="caution">
    <text evidence="6">The sequence shown here is derived from an EMBL/GenBank/DDBJ whole genome shotgun (WGS) entry which is preliminary data.</text>
</comment>
<dbReference type="GO" id="GO:0010181">
    <property type="term" value="F:FMN binding"/>
    <property type="evidence" value="ECO:0007669"/>
    <property type="project" value="InterPro"/>
</dbReference>
<dbReference type="GO" id="GO:0009055">
    <property type="term" value="F:electron transfer activity"/>
    <property type="evidence" value="ECO:0007669"/>
    <property type="project" value="InterPro"/>
</dbReference>
<evidence type="ECO:0000313" key="6">
    <source>
        <dbReference type="EMBL" id="TWG41074.1"/>
    </source>
</evidence>
<dbReference type="InterPro" id="IPR001226">
    <property type="entry name" value="Flavodoxin_CS"/>
</dbReference>
<evidence type="ECO:0000256" key="1">
    <source>
        <dbReference type="ARBA" id="ARBA00001917"/>
    </source>
</evidence>
<feature type="domain" description="Flavodoxin-like" evidence="5">
    <location>
        <begin position="4"/>
        <end position="152"/>
    </location>
</feature>
<dbReference type="PROSITE" id="PS00201">
    <property type="entry name" value="FLAVODOXIN"/>
    <property type="match status" value="1"/>
</dbReference>
<evidence type="ECO:0000256" key="3">
    <source>
        <dbReference type="ARBA" id="ARBA00022643"/>
    </source>
</evidence>
<reference evidence="6 7" key="1">
    <citation type="journal article" date="2015" name="Stand. Genomic Sci.">
        <title>Genomic Encyclopedia of Bacterial and Archaeal Type Strains, Phase III: the genomes of soil and plant-associated and newly described type strains.</title>
        <authorList>
            <person name="Whitman W.B."/>
            <person name="Woyke T."/>
            <person name="Klenk H.P."/>
            <person name="Zhou Y."/>
            <person name="Lilburn T.G."/>
            <person name="Beck B.J."/>
            <person name="De Vos P."/>
            <person name="Vandamme P."/>
            <person name="Eisen J.A."/>
            <person name="Garrity G."/>
            <person name="Hugenholtz P."/>
            <person name="Kyrpides N.C."/>
        </authorList>
    </citation>
    <scope>NUCLEOTIDE SEQUENCE [LARGE SCALE GENOMIC DNA]</scope>
    <source>
        <strain evidence="6 7">DSM 64</strain>
    </source>
</reference>
<keyword evidence="3" id="KW-0288">FMN</keyword>
<dbReference type="GeneID" id="51109147"/>
<dbReference type="SUPFAM" id="SSF52218">
    <property type="entry name" value="Flavoproteins"/>
    <property type="match status" value="1"/>
</dbReference>
<dbReference type="Proteomes" id="UP000321485">
    <property type="component" value="Unassembled WGS sequence"/>
</dbReference>
<dbReference type="EMBL" id="VJWE01000001">
    <property type="protein sequence ID" value="TWG41074.1"/>
    <property type="molecule type" value="Genomic_DNA"/>
</dbReference>
<dbReference type="Pfam" id="PF03358">
    <property type="entry name" value="FMN_red"/>
    <property type="match status" value="1"/>
</dbReference>
<comment type="cofactor">
    <cofactor evidence="1">
        <name>FMN</name>
        <dbReference type="ChEBI" id="CHEBI:58210"/>
    </cofactor>
</comment>
<dbReference type="PANTHER" id="PTHR30546:SF23">
    <property type="entry name" value="FLAVOPROTEIN-LIKE PROTEIN YCP4-RELATED"/>
    <property type="match status" value="1"/>
</dbReference>
<proteinExistence type="predicted"/>
<dbReference type="PROSITE" id="PS50902">
    <property type="entry name" value="FLAVODOXIN_LIKE"/>
    <property type="match status" value="1"/>
</dbReference>
<keyword evidence="2" id="KW-0285">Flavoprotein</keyword>
<evidence type="ECO:0000256" key="2">
    <source>
        <dbReference type="ARBA" id="ARBA00022630"/>
    </source>
</evidence>
<dbReference type="GO" id="GO:0016020">
    <property type="term" value="C:membrane"/>
    <property type="evidence" value="ECO:0007669"/>
    <property type="project" value="TreeGrafter"/>
</dbReference>
<dbReference type="InterPro" id="IPR029039">
    <property type="entry name" value="Flavoprotein-like_sf"/>
</dbReference>
<dbReference type="AlphaFoldDB" id="A0A561XY90"/>
<dbReference type="InterPro" id="IPR008254">
    <property type="entry name" value="Flavodoxin/NO_synth"/>
</dbReference>
<dbReference type="Gene3D" id="3.40.50.360">
    <property type="match status" value="1"/>
</dbReference>
<evidence type="ECO:0000259" key="5">
    <source>
        <dbReference type="PROSITE" id="PS50902"/>
    </source>
</evidence>
<dbReference type="RefSeq" id="WP_146869524.1">
    <property type="nucleotide sequence ID" value="NZ_VJWE01000001.1"/>
</dbReference>
<accession>A0A561XY90</accession>
<gene>
    <name evidence="6" type="ORF">ATF69_0057</name>
</gene>
<name>A0A561XY90_ACIDE</name>
<evidence type="ECO:0000256" key="4">
    <source>
        <dbReference type="ARBA" id="ARBA00029652"/>
    </source>
</evidence>
<evidence type="ECO:0000313" key="7">
    <source>
        <dbReference type="Proteomes" id="UP000321485"/>
    </source>
</evidence>